<dbReference type="Proteomes" id="UP000001935">
    <property type="component" value="Chromosome"/>
</dbReference>
<proteinExistence type="predicted"/>
<dbReference type="STRING" id="290397.Adeh_1670"/>
<sequence length="543" mass="55432">MEASALAQGLADAEREAAGADDGGPVDRAALGVLAALARALWASWRAGGRATPPGPELLAPLARLPLPAAVRLRRAEGHALYAVYPECHAAAARPLVGSDAVVLGIRSIGPGLAAAVAAGAGLAAPLATVRPVGPPFRREVRLGPALAARLAAARRGVFAVADEGPGQSGSSLAAAVAALEALGVPAERVHLFPSHAGGPGPEAGPEILDRWARAPRHHVPFEALLLADHPLALHRAAEDAVGPADAPPADLSAGAWRRHALAPGERGRWPPSQGWRERRKYLLRAGGRAWVARFAGLGEAGEAALARARALAGAGLGPPPAALRHGFLFLPWLEDAAPLPAARRPPGRAALLDAVGRHLAFVARAFPAAPEDGAAPAALLEAAGANAREALGGEARPGLEAAAARLPEVARSARPVAVDGTADAWDWLVRRDGALVKADALDHHADHGLAGCQDALWDVAGAELALGLTRSEGQALAERVRAAAPGAPPGLLPFYRVCRAALEVARWSLAAADGALDPEERVRREVARAGAEAALRRALAGA</sequence>
<dbReference type="AlphaFoldDB" id="Q2IIG2"/>
<reference evidence="1 2" key="1">
    <citation type="submission" date="2006-01" db="EMBL/GenBank/DDBJ databases">
        <title>Complete sequence of Anaeromyxobacter dehalogenans 2CP-C.</title>
        <authorList>
            <consortium name="US DOE Joint Genome Institute"/>
            <person name="Copeland A."/>
            <person name="Lucas S."/>
            <person name="Lapidus A."/>
            <person name="Barry K."/>
            <person name="Detter J.C."/>
            <person name="Glavina T."/>
            <person name="Hammon N."/>
            <person name="Israni S."/>
            <person name="Pitluck S."/>
            <person name="Brettin T."/>
            <person name="Bruce D."/>
            <person name="Han C."/>
            <person name="Tapia R."/>
            <person name="Gilna P."/>
            <person name="Kiss H."/>
            <person name="Schmutz J."/>
            <person name="Larimer F."/>
            <person name="Land M."/>
            <person name="Kyrpides N."/>
            <person name="Anderson I."/>
            <person name="Sanford R.A."/>
            <person name="Ritalahti K.M."/>
            <person name="Thomas H.S."/>
            <person name="Kirby J.R."/>
            <person name="Zhulin I.B."/>
            <person name="Loeffler F.E."/>
            <person name="Richardson P."/>
        </authorList>
    </citation>
    <scope>NUCLEOTIDE SEQUENCE [LARGE SCALE GENOMIC DNA]</scope>
    <source>
        <strain evidence="1 2">2CP-C</strain>
    </source>
</reference>
<organism evidence="1 2">
    <name type="scientific">Anaeromyxobacter dehalogenans (strain 2CP-C)</name>
    <dbReference type="NCBI Taxonomy" id="290397"/>
    <lineage>
        <taxon>Bacteria</taxon>
        <taxon>Pseudomonadati</taxon>
        <taxon>Myxococcota</taxon>
        <taxon>Myxococcia</taxon>
        <taxon>Myxococcales</taxon>
        <taxon>Cystobacterineae</taxon>
        <taxon>Anaeromyxobacteraceae</taxon>
        <taxon>Anaeromyxobacter</taxon>
    </lineage>
</organism>
<dbReference type="eggNOG" id="COG0510">
    <property type="taxonomic scope" value="Bacteria"/>
</dbReference>
<accession>Q2IIG2</accession>
<dbReference type="KEGG" id="ade:Adeh_1670"/>
<gene>
    <name evidence="1" type="ordered locus">Adeh_1670</name>
</gene>
<evidence type="ECO:0000313" key="1">
    <source>
        <dbReference type="EMBL" id="ABC81443.1"/>
    </source>
</evidence>
<protein>
    <submittedName>
        <fullName evidence="1">Uncharacterized protein</fullName>
    </submittedName>
</protein>
<name>Q2IIG2_ANADE</name>
<dbReference type="EMBL" id="CP000251">
    <property type="protein sequence ID" value="ABC81443.1"/>
    <property type="molecule type" value="Genomic_DNA"/>
</dbReference>
<evidence type="ECO:0000313" key="2">
    <source>
        <dbReference type="Proteomes" id="UP000001935"/>
    </source>
</evidence>
<dbReference type="HOGENOM" id="CLU_468418_0_0_7"/>